<dbReference type="Gene3D" id="1.20.1560.10">
    <property type="entry name" value="ABC transporter type 1, transmembrane domain"/>
    <property type="match status" value="1"/>
</dbReference>
<evidence type="ECO:0000313" key="11">
    <source>
        <dbReference type="Proteomes" id="UP000263900"/>
    </source>
</evidence>
<dbReference type="KEGG" id="pseg:D3H65_06685"/>
<dbReference type="SUPFAM" id="SSF56601">
    <property type="entry name" value="beta-lactamase/transpeptidase-like"/>
    <property type="match status" value="1"/>
</dbReference>
<dbReference type="InterPro" id="IPR011527">
    <property type="entry name" value="ABC1_TM_dom"/>
</dbReference>
<dbReference type="SMART" id="SM00382">
    <property type="entry name" value="AAA"/>
    <property type="match status" value="1"/>
</dbReference>
<organism evidence="10 11">
    <name type="scientific">Paraflavitalea soli</name>
    <dbReference type="NCBI Taxonomy" id="2315862"/>
    <lineage>
        <taxon>Bacteria</taxon>
        <taxon>Pseudomonadati</taxon>
        <taxon>Bacteroidota</taxon>
        <taxon>Chitinophagia</taxon>
        <taxon>Chitinophagales</taxon>
        <taxon>Chitinophagaceae</taxon>
        <taxon>Paraflavitalea</taxon>
    </lineage>
</organism>
<dbReference type="PANTHER" id="PTHR46825:SF11">
    <property type="entry name" value="PENICILLIN-BINDING PROTEIN 4"/>
    <property type="match status" value="1"/>
</dbReference>
<proteinExistence type="predicted"/>
<dbReference type="OrthoDB" id="1522765at2"/>
<dbReference type="SUPFAM" id="SSF90123">
    <property type="entry name" value="ABC transporter transmembrane region"/>
    <property type="match status" value="1"/>
</dbReference>
<dbReference type="Gene3D" id="3.40.710.10">
    <property type="entry name" value="DD-peptidase/beta-lactamase superfamily"/>
    <property type="match status" value="1"/>
</dbReference>
<dbReference type="Pfam" id="PF00005">
    <property type="entry name" value="ABC_tran"/>
    <property type="match status" value="1"/>
</dbReference>
<dbReference type="Proteomes" id="UP000263900">
    <property type="component" value="Chromosome"/>
</dbReference>
<dbReference type="SUPFAM" id="SSF52540">
    <property type="entry name" value="P-loop containing nucleoside triphosphate hydrolases"/>
    <property type="match status" value="1"/>
</dbReference>
<accession>A0A3B7MT60</accession>
<evidence type="ECO:0000256" key="6">
    <source>
        <dbReference type="ARBA" id="ARBA00023136"/>
    </source>
</evidence>
<dbReference type="GO" id="GO:0005524">
    <property type="term" value="F:ATP binding"/>
    <property type="evidence" value="ECO:0007669"/>
    <property type="project" value="UniProtKB-KW"/>
</dbReference>
<feature type="transmembrane region" description="Helical" evidence="7">
    <location>
        <begin position="750"/>
        <end position="768"/>
    </location>
</feature>
<dbReference type="InterPro" id="IPR003439">
    <property type="entry name" value="ABC_transporter-like_ATP-bd"/>
</dbReference>
<dbReference type="GO" id="GO:0140359">
    <property type="term" value="F:ABC-type transporter activity"/>
    <property type="evidence" value="ECO:0007669"/>
    <property type="project" value="InterPro"/>
</dbReference>
<dbReference type="InterPro" id="IPR012338">
    <property type="entry name" value="Beta-lactam/transpept-like"/>
</dbReference>
<dbReference type="GO" id="GO:0016887">
    <property type="term" value="F:ATP hydrolysis activity"/>
    <property type="evidence" value="ECO:0007669"/>
    <property type="project" value="InterPro"/>
</dbReference>
<dbReference type="PROSITE" id="PS50893">
    <property type="entry name" value="ABC_TRANSPORTER_2"/>
    <property type="match status" value="1"/>
</dbReference>
<evidence type="ECO:0000256" key="1">
    <source>
        <dbReference type="ARBA" id="ARBA00004651"/>
    </source>
</evidence>
<dbReference type="Pfam" id="PF00144">
    <property type="entry name" value="Beta-lactamase"/>
    <property type="match status" value="1"/>
</dbReference>
<keyword evidence="4" id="KW-0067">ATP-binding</keyword>
<feature type="transmembrane region" description="Helical" evidence="7">
    <location>
        <begin position="503"/>
        <end position="526"/>
    </location>
</feature>
<feature type="domain" description="ABC transporter" evidence="8">
    <location>
        <begin position="811"/>
        <end position="1021"/>
    </location>
</feature>
<feature type="transmembrane region" description="Helical" evidence="7">
    <location>
        <begin position="532"/>
        <end position="549"/>
    </location>
</feature>
<gene>
    <name evidence="10" type="ORF">D3H65_06685</name>
</gene>
<feature type="transmembrane region" description="Helical" evidence="7">
    <location>
        <begin position="467"/>
        <end position="491"/>
    </location>
</feature>
<dbReference type="RefSeq" id="WP_119049516.1">
    <property type="nucleotide sequence ID" value="NZ_CP032157.1"/>
</dbReference>
<dbReference type="AlphaFoldDB" id="A0A3B7MT60"/>
<keyword evidence="11" id="KW-1185">Reference proteome</keyword>
<reference evidence="10 11" key="1">
    <citation type="submission" date="2018-09" db="EMBL/GenBank/DDBJ databases">
        <title>Genome sequencing of strain 6GH32-13.</title>
        <authorList>
            <person name="Weon H.-Y."/>
            <person name="Heo J."/>
            <person name="Kwon S.-W."/>
        </authorList>
    </citation>
    <scope>NUCLEOTIDE SEQUENCE [LARGE SCALE GENOMIC DNA]</scope>
    <source>
        <strain evidence="10 11">5GH32-13</strain>
    </source>
</reference>
<comment type="subcellular location">
    <subcellularLocation>
        <location evidence="1">Cell membrane</location>
        <topology evidence="1">Multi-pass membrane protein</topology>
    </subcellularLocation>
</comment>
<dbReference type="GO" id="GO:1904680">
    <property type="term" value="F:peptide transmembrane transporter activity"/>
    <property type="evidence" value="ECO:0007669"/>
    <property type="project" value="InterPro"/>
</dbReference>
<dbReference type="InterPro" id="IPR017871">
    <property type="entry name" value="ABC_transporter-like_CS"/>
</dbReference>
<dbReference type="InterPro" id="IPR001466">
    <property type="entry name" value="Beta-lactam-related"/>
</dbReference>
<evidence type="ECO:0000259" key="9">
    <source>
        <dbReference type="PROSITE" id="PS50929"/>
    </source>
</evidence>
<dbReference type="NCBIfam" id="TIGR01194">
    <property type="entry name" value="cyc_pep_trnsptr"/>
    <property type="match status" value="1"/>
</dbReference>
<feature type="transmembrane region" description="Helical" evidence="7">
    <location>
        <begin position="633"/>
        <end position="652"/>
    </location>
</feature>
<feature type="domain" description="ABC transmembrane type-1" evidence="9">
    <location>
        <begin position="505"/>
        <end position="776"/>
    </location>
</feature>
<dbReference type="InterPro" id="IPR036640">
    <property type="entry name" value="ABC1_TM_sf"/>
</dbReference>
<dbReference type="GO" id="GO:0015833">
    <property type="term" value="P:peptide transport"/>
    <property type="evidence" value="ECO:0007669"/>
    <property type="project" value="InterPro"/>
</dbReference>
<evidence type="ECO:0000256" key="5">
    <source>
        <dbReference type="ARBA" id="ARBA00022989"/>
    </source>
</evidence>
<evidence type="ECO:0000313" key="10">
    <source>
        <dbReference type="EMBL" id="AXY73681.1"/>
    </source>
</evidence>
<feature type="transmembrane region" description="Helical" evidence="7">
    <location>
        <begin position="430"/>
        <end position="447"/>
    </location>
</feature>
<dbReference type="Pfam" id="PF00664">
    <property type="entry name" value="ABC_membrane"/>
    <property type="match status" value="1"/>
</dbReference>
<protein>
    <submittedName>
        <fullName evidence="10">Cyclic peptide export ABC transporter</fullName>
    </submittedName>
</protein>
<evidence type="ECO:0000256" key="7">
    <source>
        <dbReference type="SAM" id="Phobius"/>
    </source>
</evidence>
<dbReference type="InterPro" id="IPR005898">
    <property type="entry name" value="Cyc_pep_transpt_SyrD/YojI"/>
</dbReference>
<dbReference type="EMBL" id="CP032157">
    <property type="protein sequence ID" value="AXY73681.1"/>
    <property type="molecule type" value="Genomic_DNA"/>
</dbReference>
<dbReference type="GO" id="GO:0005886">
    <property type="term" value="C:plasma membrane"/>
    <property type="evidence" value="ECO:0007669"/>
    <property type="project" value="UniProtKB-SubCell"/>
</dbReference>
<keyword evidence="3" id="KW-0547">Nucleotide-binding</keyword>
<evidence type="ECO:0000256" key="3">
    <source>
        <dbReference type="ARBA" id="ARBA00022741"/>
    </source>
</evidence>
<feature type="transmembrane region" description="Helical" evidence="7">
    <location>
        <begin position="386"/>
        <end position="409"/>
    </location>
</feature>
<evidence type="ECO:0000256" key="4">
    <source>
        <dbReference type="ARBA" id="ARBA00022840"/>
    </source>
</evidence>
<feature type="transmembrane region" description="Helical" evidence="7">
    <location>
        <begin position="716"/>
        <end position="738"/>
    </location>
</feature>
<dbReference type="Gene3D" id="3.40.50.300">
    <property type="entry name" value="P-loop containing nucleotide triphosphate hydrolases"/>
    <property type="match status" value="1"/>
</dbReference>
<dbReference type="PANTHER" id="PTHR46825">
    <property type="entry name" value="D-ALANYL-D-ALANINE-CARBOXYPEPTIDASE/ENDOPEPTIDASE AMPH"/>
    <property type="match status" value="1"/>
</dbReference>
<keyword evidence="5 7" id="KW-1133">Transmembrane helix</keyword>
<evidence type="ECO:0000259" key="8">
    <source>
        <dbReference type="PROSITE" id="PS50893"/>
    </source>
</evidence>
<evidence type="ECO:0000256" key="2">
    <source>
        <dbReference type="ARBA" id="ARBA00022692"/>
    </source>
</evidence>
<sequence length="1022" mass="114350">MKLKTCLLMFAVRRYIGLIPGAMILYSAAFAQAGNKAGMAERIEQEVTQYMSKGHIPGLSVVLIDHDSLTIRSFGYADLVTKTPVNASTVFELGSCSKAFTAMAIYLLEQQGRLQLDASVNHYIPWFQVKYKGAVVPVTIRQLLHHTSGIPWHTIAGIPVSDSDTALQQTVRNVTRVELDHLPGNKYEYATINYDILALVAQTVTGQLFEAFMQASIFDALGLNSTSIGQPRDGLLKSAGYKIGFFAARRYQAPVYRGNYAAGYVLSNATDMASWLKFQLGLAPQPLYELIGKTQQRDESVAAHDNAFYASGWQVALDGTGELLHDGLNPNFSSYIAFRPKEQLGVVVLANSNSPYTPVIGNKLIKMLAHEKVVKEYDPGDNGDSMFSGIALAVGVYLLAVLACLVWVIRDIIKKTRQFAGFSLSKLLSFGKALVLIVPFLYGIYQLPQWLLNFNWEAVLVWQPVSLEAALVLLAAAIPGSYLVYLLSLLFPEENPVKRRIPSIVLLTILSGLSNVLLIIFVTSAMDTEIKIRYLFFYYLLIIGLYLMGRRFVQISLIKITRGIVYELRVKLINKIFSTDYEKFESIDRGKVYTALNDDANVIGESTTLMISLITSTITVIGAFLYLMSLAFWATLLTSLIIVSIAVVYYFVTRSANTFYNEARDSRNVFMRLINGMIDGYKELSLHRQKKVEYQEDVRESAHQYKIMMSAADIRFTNAFLVGESLLVVLLGAVSIGMPKLFPGITTDTITSFIIVLLYLIGPVNAILNNIPDILRVKIGWERIRKFIQEIPASPETDGRQDILTSAAYKFEARGISFQYGQGGFGVGPIDLEVQRGEILFITGGNGSGKTTLAKMLTGLYPLNEGAVLINDKVQQGSQIGEYFSVVFNPTYLFEKLYNVDLADREQDLKDYLGVLDLQQKVEIRNNRYSTIKLSGGQRKRLALLQCYLEDKPIYLFDEWAADQDPSYRKFFYRTMLPDMKRAGKIIIAITHDDHYFDVADKLIKLDKGQLDHIKDLEATVH</sequence>
<dbReference type="InterPro" id="IPR050491">
    <property type="entry name" value="AmpC-like"/>
</dbReference>
<dbReference type="PROSITE" id="PS00211">
    <property type="entry name" value="ABC_TRANSPORTER_1"/>
    <property type="match status" value="1"/>
</dbReference>
<keyword evidence="6 7" id="KW-0472">Membrane</keyword>
<dbReference type="PROSITE" id="PS50929">
    <property type="entry name" value="ABC_TM1F"/>
    <property type="match status" value="1"/>
</dbReference>
<keyword evidence="2 7" id="KW-0812">Transmembrane</keyword>
<name>A0A3B7MT60_9BACT</name>
<dbReference type="InterPro" id="IPR027417">
    <property type="entry name" value="P-loop_NTPase"/>
</dbReference>
<feature type="transmembrane region" description="Helical" evidence="7">
    <location>
        <begin position="609"/>
        <end position="627"/>
    </location>
</feature>
<dbReference type="InterPro" id="IPR003593">
    <property type="entry name" value="AAA+_ATPase"/>
</dbReference>